<dbReference type="Pfam" id="PF00153">
    <property type="entry name" value="Mito_carr"/>
    <property type="match status" value="3"/>
</dbReference>
<evidence type="ECO:0000256" key="12">
    <source>
        <dbReference type="ARBA" id="ARBA00050799"/>
    </source>
</evidence>
<name>A0AAJ6YV05_9HYME</name>
<keyword evidence="3 14" id="KW-0813">Transport</keyword>
<accession>A0AAJ6YV05</accession>
<comment type="function">
    <text evidence="9">Mitochondrial transporter mediating uptake of thiamine diphosphate into mitochondria. It is not clear if the antiporter activity is affected by the membrane potential or by the proton electrochemical gradient.</text>
</comment>
<dbReference type="PRINTS" id="PR00926">
    <property type="entry name" value="MITOCARRIER"/>
</dbReference>
<dbReference type="KEGG" id="csol:105367762"/>
<evidence type="ECO:0000256" key="13">
    <source>
        <dbReference type="PROSITE-ProRule" id="PRU00282"/>
    </source>
</evidence>
<evidence type="ECO:0000256" key="11">
    <source>
        <dbReference type="ARBA" id="ARBA00041879"/>
    </source>
</evidence>
<comment type="subcellular location">
    <subcellularLocation>
        <location evidence="1">Mitochondrion membrane</location>
        <topology evidence="1">Multi-pass membrane protein</topology>
    </subcellularLocation>
</comment>
<dbReference type="SUPFAM" id="SSF103506">
    <property type="entry name" value="Mitochondrial carrier"/>
    <property type="match status" value="1"/>
</dbReference>
<dbReference type="FunFam" id="1.50.40.10:FF:000011">
    <property type="entry name" value="Mitochondrial thiamine pyrophosphate carrier 1"/>
    <property type="match status" value="1"/>
</dbReference>
<evidence type="ECO:0000256" key="2">
    <source>
        <dbReference type="ARBA" id="ARBA00006375"/>
    </source>
</evidence>
<dbReference type="Gene3D" id="1.50.40.10">
    <property type="entry name" value="Mitochondrial carrier domain"/>
    <property type="match status" value="1"/>
</dbReference>
<dbReference type="InterPro" id="IPR002067">
    <property type="entry name" value="MCP"/>
</dbReference>
<evidence type="ECO:0000313" key="16">
    <source>
        <dbReference type="RefSeq" id="XP_011504841.1"/>
    </source>
</evidence>
<dbReference type="PROSITE" id="PS50920">
    <property type="entry name" value="SOLCAR"/>
    <property type="match status" value="3"/>
</dbReference>
<evidence type="ECO:0000256" key="9">
    <source>
        <dbReference type="ARBA" id="ARBA00037549"/>
    </source>
</evidence>
<dbReference type="Proteomes" id="UP000695007">
    <property type="component" value="Unplaced"/>
</dbReference>
<keyword evidence="6" id="KW-1133">Transmembrane helix</keyword>
<evidence type="ECO:0000256" key="3">
    <source>
        <dbReference type="ARBA" id="ARBA00022448"/>
    </source>
</evidence>
<dbReference type="InterPro" id="IPR018108">
    <property type="entry name" value="MCP_transmembrane"/>
</dbReference>
<dbReference type="InterPro" id="IPR023395">
    <property type="entry name" value="MCP_dom_sf"/>
</dbReference>
<evidence type="ECO:0000256" key="8">
    <source>
        <dbReference type="ARBA" id="ARBA00023136"/>
    </source>
</evidence>
<keyword evidence="8 13" id="KW-0472">Membrane</keyword>
<evidence type="ECO:0000256" key="1">
    <source>
        <dbReference type="ARBA" id="ARBA00004225"/>
    </source>
</evidence>
<evidence type="ECO:0000256" key="5">
    <source>
        <dbReference type="ARBA" id="ARBA00022737"/>
    </source>
</evidence>
<dbReference type="GO" id="GO:0031966">
    <property type="term" value="C:mitochondrial membrane"/>
    <property type="evidence" value="ECO:0007669"/>
    <property type="project" value="UniProtKB-SubCell"/>
</dbReference>
<dbReference type="PANTHER" id="PTHR24089">
    <property type="entry name" value="SOLUTE CARRIER FAMILY 25"/>
    <property type="match status" value="1"/>
</dbReference>
<evidence type="ECO:0000256" key="4">
    <source>
        <dbReference type="ARBA" id="ARBA00022692"/>
    </source>
</evidence>
<comment type="catalytic activity">
    <reaction evidence="12">
        <text>thiamine phosphate(out) + thiamine diphosphate(in) = thiamine phosphate(in) + thiamine diphosphate(out)</text>
        <dbReference type="Rhea" id="RHEA:73383"/>
        <dbReference type="ChEBI" id="CHEBI:37575"/>
        <dbReference type="ChEBI" id="CHEBI:58937"/>
    </reaction>
</comment>
<gene>
    <name evidence="16" type="primary">LOC105367762</name>
</gene>
<comment type="similarity">
    <text evidence="2 14">Belongs to the mitochondrial carrier (TC 2.A.29) family.</text>
</comment>
<protein>
    <recommendedName>
        <fullName evidence="10">Mitochondrial thiamine pyrophosphate carrier</fullName>
    </recommendedName>
    <alternativeName>
        <fullName evidence="11">Solute carrier family 25 member 19</fullName>
    </alternativeName>
</protein>
<keyword evidence="5" id="KW-0677">Repeat</keyword>
<feature type="repeat" description="Solcar" evidence="13">
    <location>
        <begin position="7"/>
        <end position="99"/>
    </location>
</feature>
<evidence type="ECO:0000256" key="6">
    <source>
        <dbReference type="ARBA" id="ARBA00022989"/>
    </source>
</evidence>
<feature type="repeat" description="Solcar" evidence="13">
    <location>
        <begin position="213"/>
        <end position="308"/>
    </location>
</feature>
<keyword evidence="15" id="KW-1185">Reference proteome</keyword>
<dbReference type="GeneID" id="105367762"/>
<keyword evidence="7" id="KW-0496">Mitochondrion</keyword>
<keyword evidence="4 13" id="KW-0812">Transmembrane</keyword>
<proteinExistence type="inferred from homology"/>
<evidence type="ECO:0000256" key="14">
    <source>
        <dbReference type="RuleBase" id="RU000488"/>
    </source>
</evidence>
<dbReference type="AlphaFoldDB" id="A0AAJ6YV05"/>
<organism evidence="15 16">
    <name type="scientific">Ceratosolen solmsi marchali</name>
    <dbReference type="NCBI Taxonomy" id="326594"/>
    <lineage>
        <taxon>Eukaryota</taxon>
        <taxon>Metazoa</taxon>
        <taxon>Ecdysozoa</taxon>
        <taxon>Arthropoda</taxon>
        <taxon>Hexapoda</taxon>
        <taxon>Insecta</taxon>
        <taxon>Pterygota</taxon>
        <taxon>Neoptera</taxon>
        <taxon>Endopterygota</taxon>
        <taxon>Hymenoptera</taxon>
        <taxon>Apocrita</taxon>
        <taxon>Proctotrupomorpha</taxon>
        <taxon>Chalcidoidea</taxon>
        <taxon>Agaonidae</taxon>
        <taxon>Agaoninae</taxon>
        <taxon>Ceratosolen</taxon>
    </lineage>
</organism>
<evidence type="ECO:0000256" key="10">
    <source>
        <dbReference type="ARBA" id="ARBA00040836"/>
    </source>
</evidence>
<evidence type="ECO:0000313" key="15">
    <source>
        <dbReference type="Proteomes" id="UP000695007"/>
    </source>
</evidence>
<dbReference type="RefSeq" id="XP_011504841.1">
    <property type="nucleotide sequence ID" value="XM_011506539.1"/>
</dbReference>
<feature type="repeat" description="Solcar" evidence="13">
    <location>
        <begin position="109"/>
        <end position="196"/>
    </location>
</feature>
<sequence length="312" mass="35033">MDNDLTVPGYYYAIAGAASGCITRFICQPLDVVKIRFQLQVEPIKSSSTSKYHSMSQTIVLITKEENIYALWKGHIPAQMLSIVYGTCQFYVYNIVNNHFARFGFLNDKTKSMHLLSGALAGSFATFVTFPLDIVRTRLIAQSSQNQAYNGMLHSCIKIYKHESMRGLYRGLIPALIQIAPHTGIQFWSYELLKNINFLLISQPKKPNYHNNVSVINSLIAGCLTGLLAKSIVYPLDLVKKRLQIQGFQKSRIGFGEFFLCNSLRSCLVLTVKKEGIQGLFKGLVPSLFKAALSTALHFTVYEQILNSLRSL</sequence>
<reference evidence="16" key="1">
    <citation type="submission" date="2025-08" db="UniProtKB">
        <authorList>
            <consortium name="RefSeq"/>
        </authorList>
    </citation>
    <scope>IDENTIFICATION</scope>
</reference>
<dbReference type="CTD" id="41316"/>
<evidence type="ECO:0000256" key="7">
    <source>
        <dbReference type="ARBA" id="ARBA00023128"/>
    </source>
</evidence>
<dbReference type="GO" id="GO:0090422">
    <property type="term" value="F:thiamine pyrophosphate transmembrane transporter activity"/>
    <property type="evidence" value="ECO:0007669"/>
    <property type="project" value="UniProtKB-ARBA"/>
</dbReference>